<dbReference type="GO" id="GO:0031090">
    <property type="term" value="C:organelle membrane"/>
    <property type="evidence" value="ECO:0007669"/>
    <property type="project" value="UniProtKB-ARBA"/>
</dbReference>
<dbReference type="GO" id="GO:0140581">
    <property type="term" value="F:P-type monovalent copper transporter activity"/>
    <property type="evidence" value="ECO:0007669"/>
    <property type="project" value="UniProtKB-EC"/>
</dbReference>
<gene>
    <name evidence="22 23" type="primary">atp7a</name>
</gene>
<dbReference type="CTD" id="538"/>
<evidence type="ECO:0000256" key="13">
    <source>
        <dbReference type="ARBA" id="ARBA00022967"/>
    </source>
</evidence>
<evidence type="ECO:0000256" key="14">
    <source>
        <dbReference type="ARBA" id="ARBA00022989"/>
    </source>
</evidence>
<keyword evidence="15" id="KW-0186">Copper</keyword>
<dbReference type="PROSITE" id="PS50846">
    <property type="entry name" value="HMA_2"/>
    <property type="match status" value="6"/>
</dbReference>
<evidence type="ECO:0000256" key="16">
    <source>
        <dbReference type="ARBA" id="ARBA00023065"/>
    </source>
</evidence>
<evidence type="ECO:0000256" key="10">
    <source>
        <dbReference type="ARBA" id="ARBA00022796"/>
    </source>
</evidence>
<dbReference type="NCBIfam" id="TIGR00003">
    <property type="entry name" value="copper ion binding protein"/>
    <property type="match status" value="5"/>
</dbReference>
<dbReference type="InterPro" id="IPR023214">
    <property type="entry name" value="HAD_sf"/>
</dbReference>
<evidence type="ECO:0000256" key="19">
    <source>
        <dbReference type="SAM" id="MobiDB-lite"/>
    </source>
</evidence>
<dbReference type="GO" id="GO:0005768">
    <property type="term" value="C:endosome"/>
    <property type="evidence" value="ECO:0007669"/>
    <property type="project" value="UniProtKB-SubCell"/>
</dbReference>
<reference evidence="22 23" key="1">
    <citation type="submission" date="2025-04" db="UniProtKB">
        <authorList>
            <consortium name="RefSeq"/>
        </authorList>
    </citation>
    <scope>IDENTIFICATION</scope>
</reference>
<dbReference type="SFLD" id="SFLDF00027">
    <property type="entry name" value="p-type_atpase"/>
    <property type="match status" value="1"/>
</dbReference>
<dbReference type="InterPro" id="IPR023299">
    <property type="entry name" value="ATPase_P-typ_cyto_dom_N"/>
</dbReference>
<keyword evidence="4" id="KW-0813">Transport</keyword>
<dbReference type="FunFam" id="2.70.150.10:FF:000002">
    <property type="entry name" value="Copper-transporting ATPase 1, putative"/>
    <property type="match status" value="1"/>
</dbReference>
<dbReference type="KEGG" id="char:105904096"/>
<feature type="domain" description="HMA" evidence="20">
    <location>
        <begin position="6"/>
        <end position="72"/>
    </location>
</feature>
<keyword evidence="5 18" id="KW-0812">Transmembrane</keyword>
<evidence type="ECO:0000256" key="12">
    <source>
        <dbReference type="ARBA" id="ARBA00022842"/>
    </source>
</evidence>
<keyword evidence="7" id="KW-0677">Repeat</keyword>
<dbReference type="InterPro" id="IPR001757">
    <property type="entry name" value="P_typ_ATPase"/>
</dbReference>
<dbReference type="Gene3D" id="2.70.150.10">
    <property type="entry name" value="Calcium-transporting ATPase, cytoplasmic transduction domain A"/>
    <property type="match status" value="1"/>
</dbReference>
<feature type="transmembrane region" description="Helical" evidence="18">
    <location>
        <begin position="1013"/>
        <end position="1033"/>
    </location>
</feature>
<evidence type="ECO:0000313" key="22">
    <source>
        <dbReference type="RefSeq" id="XP_031442669.1"/>
    </source>
</evidence>
<evidence type="ECO:0000256" key="1">
    <source>
        <dbReference type="ARBA" id="ARBA00004166"/>
    </source>
</evidence>
<dbReference type="SUPFAM" id="SSF55008">
    <property type="entry name" value="HMA, heavy metal-associated domain"/>
    <property type="match status" value="6"/>
</dbReference>
<dbReference type="PROSITE" id="PS00154">
    <property type="entry name" value="ATPASE_E1_E2"/>
    <property type="match status" value="1"/>
</dbReference>
<dbReference type="InterPro" id="IPR036163">
    <property type="entry name" value="HMA_dom_sf"/>
</dbReference>
<dbReference type="Gene3D" id="3.40.50.1000">
    <property type="entry name" value="HAD superfamily/HAD-like"/>
    <property type="match status" value="1"/>
</dbReference>
<dbReference type="PRINTS" id="PR00942">
    <property type="entry name" value="CUATPASEI"/>
</dbReference>
<evidence type="ECO:0000256" key="9">
    <source>
        <dbReference type="ARBA" id="ARBA00022753"/>
    </source>
</evidence>
<evidence type="ECO:0000256" key="7">
    <source>
        <dbReference type="ARBA" id="ARBA00022737"/>
    </source>
</evidence>
<dbReference type="FunFam" id="3.30.70.100:FF:000001">
    <property type="entry name" value="ATPase copper transporting beta"/>
    <property type="match status" value="6"/>
</dbReference>
<evidence type="ECO:0000256" key="18">
    <source>
        <dbReference type="RuleBase" id="RU362081"/>
    </source>
</evidence>
<dbReference type="SUPFAM" id="SSF81665">
    <property type="entry name" value="Calcium ATPase, transmembrane domain M"/>
    <property type="match status" value="1"/>
</dbReference>
<evidence type="ECO:0000256" key="15">
    <source>
        <dbReference type="ARBA" id="ARBA00023008"/>
    </source>
</evidence>
<dbReference type="NCBIfam" id="TIGR01525">
    <property type="entry name" value="ATPase-IB_hvy"/>
    <property type="match status" value="1"/>
</dbReference>
<keyword evidence="11 18" id="KW-0067">ATP-binding</keyword>
<feature type="compositionally biased region" description="Low complexity" evidence="19">
    <location>
        <begin position="474"/>
        <end position="485"/>
    </location>
</feature>
<dbReference type="GeneTree" id="ENSGT00940000159568"/>
<dbReference type="CDD" id="cd00371">
    <property type="entry name" value="HMA"/>
    <property type="match status" value="6"/>
</dbReference>
<sequence>MKTDLKSITLGVEGMTCGSCVQSIEQQIGGRPGVIHIQVSLELKSATVVFDQASQSPESLAEAIDDMGFECIPAADAEAASVATETQFFPITGIPVDLLQQALTALSLLRGVLRAEEAKEDLGISVTYVPSLVGTEQLGGVLSTLAAPAPVPATTPSPNSVTTSPLPTLSPPPEGPARTPGAELVRMRVEGMVCLSCTTTIEGKIGKLKGVEKIKVSLESQEATVLYLPYLVTVDEIVSQIGVVGFKAFVKSKPRPLQLSATEVERLLNASIPEGGAVPQSAEVTTLLKVTGMHCQSCVTNIQDNISKLPGVSSVVVSLETEKATIQHDPRVVTVTALQRAIEALPPGQFRTQGVNGDLWPSTSTSPLPPTPLSPLEISLIQPHRPLSSPDTSFLQPLVAVAGIHIEGMTCNSCVQSIEGMISQRRGVRSAKVELADHHGTFEYDPLVTSPEEIREAIEDMGFDAFLPESNSLVPKSVSPPSVRSQALSPTSGSERETEEDSELGLANGTVQTYSKCFIQVGGMTCASCVCNIERNLKNEHGVHSVLVALMASKAEVRYNPSVIDPLKVAECIRELGFTASVMEDYDGSDGSLELVVRGMTCASCVHKIESSLMKQKGVVYASVALATNKAHIKYDPEVTGPRDLIRLIENLGFEASLVKRDRSGNHLDHSQEIYQWRRSFLVSLVFCVPVMGMMIYMIVVDQQISSAHHHNGTMEERQAYHQHMILERQLLPGLSIMNLISFLFCVPVQFIGGRYFYIQAYKALKHKTANMDVLIVLATSIAFTYSLVILVVAMVEQATVNPITFFDTPPMLFVFISLGRWLEQIAKSKTSEALSKLMSLQATEATVVTLNGDMSVLSEEQVDVELVQRGDVVKVVPGGKFPVDGRVIEGHSMADESLITGEAMPVTKKPGSTVIAGSINQNGSLMIKATHVGTDTTLSQIVKLVEEAQTSKAPIQQFADKISGYFVPFIVGVSLLTLMAWILIGFVDFPLVEKYFPGYNKSISRAEVVVRFAFQASITVLCIACPCSLGLATPTAVMVGTGVGAQNGILIKGGEPLEMAHKIQTVVFDKTGTITYGAPKVVQMRMVVEGNKMPRSRLLAIVGTAENHSEHPLGAAITRYCKQELGTESLGTCTDFQSVPGCGIRCQVSNTEGLLRREDSDGDSEENQRNAVLVQISDTHGRGADSSHPLIMDPQPLTLVQSASYSVLLGNREWMRRNALQLRADVDEAMTEHERRGCTVVLVAVDGVLCATVAIADTVKPEAELAVQALTSMGLDVVLMTGDNSRTARAIAAQVGIRKVFAEVLPSHKVAKVEQLQQAGKVVAMVGDGVNDSPALAMADVGIAIGTGTDVAIEAADVVLIRNDLLDVVASIDLSKKTVQRIRINFVFALIYNLVGIPIAAGVFMPIGLVLQPWMGSAAMAASSVSVVLSSLLLKCYNKPSVEKLEKLVGGRRRSGSLSDVSVHIGMGELRRSSPKLSLLDRFVNYSRASINSLRSDKLSLNGMALAEPDKHSLLVGDAHCEEEMV</sequence>
<evidence type="ECO:0000256" key="3">
    <source>
        <dbReference type="ARBA" id="ARBA00012517"/>
    </source>
</evidence>
<dbReference type="EC" id="7.2.2.8" evidence="3"/>
<evidence type="ECO:0000256" key="6">
    <source>
        <dbReference type="ARBA" id="ARBA00022723"/>
    </source>
</evidence>
<dbReference type="GO" id="GO:0005802">
    <property type="term" value="C:trans-Golgi network"/>
    <property type="evidence" value="ECO:0007669"/>
    <property type="project" value="UniProtKB-ARBA"/>
</dbReference>
<protein>
    <recommendedName>
        <fullName evidence="3">P-type Cu(+) transporter</fullName>
        <ecNumber evidence="3">7.2.2.8</ecNumber>
    </recommendedName>
</protein>
<dbReference type="Proteomes" id="UP000515152">
    <property type="component" value="Chromosome 20"/>
</dbReference>
<feature type="transmembrane region" description="Helical" evidence="18">
    <location>
        <begin position="731"/>
        <end position="753"/>
    </location>
</feature>
<dbReference type="InterPro" id="IPR044492">
    <property type="entry name" value="P_typ_ATPase_HD_dom"/>
</dbReference>
<evidence type="ECO:0000313" key="21">
    <source>
        <dbReference type="Proteomes" id="UP000515152"/>
    </source>
</evidence>
<dbReference type="SUPFAM" id="SSF81653">
    <property type="entry name" value="Calcium ATPase, transduction domain A"/>
    <property type="match status" value="1"/>
</dbReference>
<dbReference type="Gene3D" id="3.30.70.100">
    <property type="match status" value="6"/>
</dbReference>
<keyword evidence="8 18" id="KW-0547">Nucleotide-binding</keyword>
<dbReference type="InterPro" id="IPR059000">
    <property type="entry name" value="ATPase_P-type_domA"/>
</dbReference>
<keyword evidence="10" id="KW-0187">Copper transport</keyword>
<dbReference type="GeneID" id="105904096"/>
<dbReference type="InterPro" id="IPR006121">
    <property type="entry name" value="HMA_dom"/>
</dbReference>
<feature type="transmembrane region" description="Helical" evidence="18">
    <location>
        <begin position="1415"/>
        <end position="1435"/>
    </location>
</feature>
<dbReference type="PROSITE" id="PS01047">
    <property type="entry name" value="HMA_1"/>
    <property type="match status" value="6"/>
</dbReference>
<name>A0A6P8GU34_CLUHA</name>
<dbReference type="GO" id="GO:0005507">
    <property type="term" value="F:copper ion binding"/>
    <property type="evidence" value="ECO:0007669"/>
    <property type="project" value="InterPro"/>
</dbReference>
<feature type="transmembrane region" description="Helical" evidence="18">
    <location>
        <begin position="966"/>
        <end position="993"/>
    </location>
</feature>
<dbReference type="SFLD" id="SFLDG00002">
    <property type="entry name" value="C1.7:_P-type_atpase_like"/>
    <property type="match status" value="1"/>
</dbReference>
<dbReference type="SUPFAM" id="SSF56784">
    <property type="entry name" value="HAD-like"/>
    <property type="match status" value="1"/>
</dbReference>
<keyword evidence="12" id="KW-0460">Magnesium</keyword>
<feature type="transmembrane region" description="Helical" evidence="18">
    <location>
        <begin position="1387"/>
        <end position="1409"/>
    </location>
</feature>
<dbReference type="InterPro" id="IPR017969">
    <property type="entry name" value="Heavy-metal-associated_CS"/>
</dbReference>
<feature type="transmembrane region" description="Helical" evidence="18">
    <location>
        <begin position="681"/>
        <end position="700"/>
    </location>
</feature>
<evidence type="ECO:0000256" key="2">
    <source>
        <dbReference type="ARBA" id="ARBA00004177"/>
    </source>
</evidence>
<dbReference type="RefSeq" id="XP_031442669.1">
    <property type="nucleotide sequence ID" value="XM_031586809.1"/>
</dbReference>
<proteinExistence type="inferred from homology"/>
<accession>A0A6P8GU34</accession>
<keyword evidence="16" id="KW-0406">Ion transport</keyword>
<dbReference type="InterPro" id="IPR006122">
    <property type="entry name" value="HMA_Cu_ion-bd"/>
</dbReference>
<comment type="subcellular location">
    <subcellularLocation>
        <location evidence="2">Endosome</location>
    </subcellularLocation>
    <subcellularLocation>
        <location evidence="1">Golgi apparatus</location>
        <location evidence="1">trans-Golgi network membrane</location>
        <topology evidence="1">Multi-pass membrane protein</topology>
    </subcellularLocation>
    <subcellularLocation>
        <location evidence="18">Membrane</location>
    </subcellularLocation>
</comment>
<dbReference type="CDD" id="cd02094">
    <property type="entry name" value="P-type_ATPase_Cu-like"/>
    <property type="match status" value="1"/>
</dbReference>
<dbReference type="InterPro" id="IPR036412">
    <property type="entry name" value="HAD-like_sf"/>
</dbReference>
<dbReference type="SFLD" id="SFLDS00003">
    <property type="entry name" value="Haloacid_Dehalogenase"/>
    <property type="match status" value="1"/>
</dbReference>
<dbReference type="RefSeq" id="XP_042558753.1">
    <property type="nucleotide sequence ID" value="XM_042702819.1"/>
</dbReference>
<dbReference type="Gene3D" id="3.40.1110.10">
    <property type="entry name" value="Calcium-transporting ATPase, cytoplasmic domain N"/>
    <property type="match status" value="1"/>
</dbReference>
<feature type="transmembrane region" description="Helical" evidence="18">
    <location>
        <begin position="774"/>
        <end position="796"/>
    </location>
</feature>
<dbReference type="Pfam" id="PF00403">
    <property type="entry name" value="HMA"/>
    <property type="match status" value="6"/>
</dbReference>
<feature type="compositionally biased region" description="Low complexity" evidence="19">
    <location>
        <begin position="156"/>
        <end position="167"/>
    </location>
</feature>
<keyword evidence="6 18" id="KW-0479">Metal-binding</keyword>
<evidence type="ECO:0000256" key="8">
    <source>
        <dbReference type="ARBA" id="ARBA00022741"/>
    </source>
</evidence>
<dbReference type="FunFam" id="3.40.50.1000:FF:000031">
    <property type="entry name" value="Probable copper-transporting ATPase HMA5"/>
    <property type="match status" value="1"/>
</dbReference>
<dbReference type="GO" id="GO:0005524">
    <property type="term" value="F:ATP binding"/>
    <property type="evidence" value="ECO:0007669"/>
    <property type="project" value="UniProtKB-UniRule"/>
</dbReference>
<organism evidence="21 22">
    <name type="scientific">Clupea harengus</name>
    <name type="common">Atlantic herring</name>
    <dbReference type="NCBI Taxonomy" id="7950"/>
    <lineage>
        <taxon>Eukaryota</taxon>
        <taxon>Metazoa</taxon>
        <taxon>Chordata</taxon>
        <taxon>Craniata</taxon>
        <taxon>Vertebrata</taxon>
        <taxon>Euteleostomi</taxon>
        <taxon>Actinopterygii</taxon>
        <taxon>Neopterygii</taxon>
        <taxon>Teleostei</taxon>
        <taxon>Clupei</taxon>
        <taxon>Clupeiformes</taxon>
        <taxon>Clupeoidei</taxon>
        <taxon>Clupeidae</taxon>
        <taxon>Clupea</taxon>
    </lineage>
</organism>
<dbReference type="OrthoDB" id="432719at2759"/>
<evidence type="ECO:0000256" key="17">
    <source>
        <dbReference type="ARBA" id="ARBA00023136"/>
    </source>
</evidence>
<feature type="region of interest" description="Disordered" evidence="19">
    <location>
        <begin position="474"/>
        <end position="505"/>
    </location>
</feature>
<feature type="domain" description="HMA" evidence="20">
    <location>
        <begin position="284"/>
        <end position="350"/>
    </location>
</feature>
<dbReference type="GO" id="GO:0016887">
    <property type="term" value="F:ATP hydrolysis activity"/>
    <property type="evidence" value="ECO:0007669"/>
    <property type="project" value="InterPro"/>
</dbReference>
<dbReference type="InterPro" id="IPR018303">
    <property type="entry name" value="ATPase_P-typ_P_site"/>
</dbReference>
<dbReference type="InterPro" id="IPR027256">
    <property type="entry name" value="P-typ_ATPase_IB"/>
</dbReference>
<dbReference type="InterPro" id="IPR023298">
    <property type="entry name" value="ATPase_P-typ_TM_dom_sf"/>
</dbReference>
<dbReference type="Pfam" id="PF00702">
    <property type="entry name" value="Hydrolase"/>
    <property type="match status" value="1"/>
</dbReference>
<keyword evidence="14 18" id="KW-1133">Transmembrane helix</keyword>
<dbReference type="InterPro" id="IPR008250">
    <property type="entry name" value="ATPase_P-typ_transduc_dom_A_sf"/>
</dbReference>
<evidence type="ECO:0000259" key="20">
    <source>
        <dbReference type="PROSITE" id="PS50846"/>
    </source>
</evidence>
<feature type="domain" description="HMA" evidence="20">
    <location>
        <begin position="400"/>
        <end position="466"/>
    </location>
</feature>
<keyword evidence="13" id="KW-1278">Translocase</keyword>
<keyword evidence="17 18" id="KW-0472">Membrane</keyword>
<feature type="domain" description="HMA" evidence="20">
    <location>
        <begin position="591"/>
        <end position="657"/>
    </location>
</feature>
<dbReference type="PRINTS" id="PR00119">
    <property type="entry name" value="CATATPASE"/>
</dbReference>
<evidence type="ECO:0000256" key="11">
    <source>
        <dbReference type="ARBA" id="ARBA00022840"/>
    </source>
</evidence>
<evidence type="ECO:0000256" key="5">
    <source>
        <dbReference type="ARBA" id="ARBA00022692"/>
    </source>
</evidence>
<evidence type="ECO:0000313" key="23">
    <source>
        <dbReference type="RefSeq" id="XP_042558753.1"/>
    </source>
</evidence>
<evidence type="ECO:0000256" key="4">
    <source>
        <dbReference type="ARBA" id="ARBA00022448"/>
    </source>
</evidence>
<dbReference type="SUPFAM" id="SSF81660">
    <property type="entry name" value="Metal cation-transporting ATPase, ATP-binding domain N"/>
    <property type="match status" value="1"/>
</dbReference>
<keyword evidence="21" id="KW-1185">Reference proteome</keyword>
<comment type="similarity">
    <text evidence="18">Belongs to the cation transport ATPase (P-type) (TC 3.A.3) family. Type IB subfamily.</text>
</comment>
<dbReference type="FunFam" id="3.40.1110.10:FF:000023">
    <property type="entry name" value="Copper-transporting ATPase 1, putative"/>
    <property type="match status" value="1"/>
</dbReference>
<dbReference type="Pfam" id="PF00122">
    <property type="entry name" value="E1-E2_ATPase"/>
    <property type="match status" value="1"/>
</dbReference>
<feature type="domain" description="HMA" evidence="20">
    <location>
        <begin position="515"/>
        <end position="581"/>
    </location>
</feature>
<dbReference type="PANTHER" id="PTHR46594:SF4">
    <property type="entry name" value="P-TYPE CATION-TRANSPORTING ATPASE"/>
    <property type="match status" value="1"/>
</dbReference>
<keyword evidence="9" id="KW-0967">Endosome</keyword>
<dbReference type="NCBIfam" id="TIGR01494">
    <property type="entry name" value="ATPase_P-type"/>
    <property type="match status" value="2"/>
</dbReference>
<feature type="domain" description="HMA" evidence="20">
    <location>
        <begin position="183"/>
        <end position="249"/>
    </location>
</feature>
<dbReference type="FunFam" id="1.20.1110.10:FF:000022">
    <property type="entry name" value="copper-transporting ATPase 1 isoform X2"/>
    <property type="match status" value="1"/>
</dbReference>
<dbReference type="PANTHER" id="PTHR46594">
    <property type="entry name" value="P-TYPE CATION-TRANSPORTING ATPASE"/>
    <property type="match status" value="1"/>
</dbReference>
<feature type="region of interest" description="Disordered" evidence="19">
    <location>
        <begin position="151"/>
        <end position="180"/>
    </location>
</feature>